<proteinExistence type="predicted"/>
<sequence length="109" mass="12413">AGVIICEFHTILTDGGVSISFNAADISSCLQTNRTLLYNCNKLKQKRNNIYERMETSYLNLILPRLAEYDIENYIEICSRTNQHKIEVNIKGGVAVLNQIKLYLNKLSC</sequence>
<name>A0AAD8E8U1_DIPPU</name>
<organism evidence="1 2">
    <name type="scientific">Diploptera punctata</name>
    <name type="common">Pacific beetle cockroach</name>
    <dbReference type="NCBI Taxonomy" id="6984"/>
    <lineage>
        <taxon>Eukaryota</taxon>
        <taxon>Metazoa</taxon>
        <taxon>Ecdysozoa</taxon>
        <taxon>Arthropoda</taxon>
        <taxon>Hexapoda</taxon>
        <taxon>Insecta</taxon>
        <taxon>Pterygota</taxon>
        <taxon>Neoptera</taxon>
        <taxon>Polyneoptera</taxon>
        <taxon>Dictyoptera</taxon>
        <taxon>Blattodea</taxon>
        <taxon>Blaberoidea</taxon>
        <taxon>Blaberidae</taxon>
        <taxon>Diplopterinae</taxon>
        <taxon>Diploptera</taxon>
    </lineage>
</organism>
<reference evidence="1" key="1">
    <citation type="journal article" date="2023" name="IScience">
        <title>Live-bearing cockroach genome reveals convergent evolutionary mechanisms linked to viviparity in insects and beyond.</title>
        <authorList>
            <person name="Fouks B."/>
            <person name="Harrison M.C."/>
            <person name="Mikhailova A.A."/>
            <person name="Marchal E."/>
            <person name="English S."/>
            <person name="Carruthers M."/>
            <person name="Jennings E.C."/>
            <person name="Chiamaka E.L."/>
            <person name="Frigard R.A."/>
            <person name="Pippel M."/>
            <person name="Attardo G.M."/>
            <person name="Benoit J.B."/>
            <person name="Bornberg-Bauer E."/>
            <person name="Tobe S.S."/>
        </authorList>
    </citation>
    <scope>NUCLEOTIDE SEQUENCE</scope>
    <source>
        <strain evidence="1">Stay&amp;Tobe</strain>
    </source>
</reference>
<accession>A0AAD8E8U1</accession>
<comment type="caution">
    <text evidence="1">The sequence shown here is derived from an EMBL/GenBank/DDBJ whole genome shotgun (WGS) entry which is preliminary data.</text>
</comment>
<dbReference type="Proteomes" id="UP001233999">
    <property type="component" value="Unassembled WGS sequence"/>
</dbReference>
<protein>
    <submittedName>
        <fullName evidence="1">Uncharacterized protein</fullName>
    </submittedName>
</protein>
<keyword evidence="2" id="KW-1185">Reference proteome</keyword>
<feature type="non-terminal residue" evidence="1">
    <location>
        <position position="109"/>
    </location>
</feature>
<gene>
    <name evidence="1" type="ORF">L9F63_023444</name>
</gene>
<reference evidence="1" key="2">
    <citation type="submission" date="2023-05" db="EMBL/GenBank/DDBJ databases">
        <authorList>
            <person name="Fouks B."/>
        </authorList>
    </citation>
    <scope>NUCLEOTIDE SEQUENCE</scope>
    <source>
        <strain evidence="1">Stay&amp;Tobe</strain>
        <tissue evidence="1">Testes</tissue>
    </source>
</reference>
<evidence type="ECO:0000313" key="1">
    <source>
        <dbReference type="EMBL" id="KAJ9581368.1"/>
    </source>
</evidence>
<evidence type="ECO:0000313" key="2">
    <source>
        <dbReference type="Proteomes" id="UP001233999"/>
    </source>
</evidence>
<dbReference type="AlphaFoldDB" id="A0AAD8E8U1"/>
<dbReference type="EMBL" id="JASPKZ010007937">
    <property type="protein sequence ID" value="KAJ9581368.1"/>
    <property type="molecule type" value="Genomic_DNA"/>
</dbReference>
<feature type="non-terminal residue" evidence="1">
    <location>
        <position position="1"/>
    </location>
</feature>